<dbReference type="Gramene" id="GBG82946">
    <property type="protein sequence ID" value="GBG82946"/>
    <property type="gene ID" value="CBR_g36473"/>
</dbReference>
<dbReference type="PROSITE" id="PS51536">
    <property type="entry name" value="TFG"/>
    <property type="match status" value="1"/>
</dbReference>
<feature type="short sequence motif" description="FFD box" evidence="7">
    <location>
        <begin position="614"/>
        <end position="629"/>
    </location>
</feature>
<dbReference type="OrthoDB" id="21539at2759"/>
<evidence type="ECO:0008006" key="16">
    <source>
        <dbReference type="Google" id="ProtNLM"/>
    </source>
</evidence>
<evidence type="ECO:0000256" key="9">
    <source>
        <dbReference type="SAM" id="MobiDB-lite"/>
    </source>
</evidence>
<evidence type="ECO:0000256" key="1">
    <source>
        <dbReference type="ARBA" id="ARBA00004201"/>
    </source>
</evidence>
<dbReference type="InterPro" id="IPR010920">
    <property type="entry name" value="LSM_dom_sf"/>
</dbReference>
<dbReference type="InterPro" id="IPR025768">
    <property type="entry name" value="TFG_box"/>
</dbReference>
<evidence type="ECO:0000256" key="4">
    <source>
        <dbReference type="ARBA" id="ARBA00022491"/>
    </source>
</evidence>
<keyword evidence="3" id="KW-0963">Cytoplasm</keyword>
<dbReference type="SMART" id="SM01199">
    <property type="entry name" value="FDF"/>
    <property type="match status" value="1"/>
</dbReference>
<dbReference type="Proteomes" id="UP000265515">
    <property type="component" value="Unassembled WGS sequence"/>
</dbReference>
<dbReference type="GO" id="GO:0006397">
    <property type="term" value="P:mRNA processing"/>
    <property type="evidence" value="ECO:0007669"/>
    <property type="project" value="UniProtKB-KW"/>
</dbReference>
<evidence type="ECO:0000259" key="12">
    <source>
        <dbReference type="PROSITE" id="PS51536"/>
    </source>
</evidence>
<feature type="region of interest" description="Disordered" evidence="9">
    <location>
        <begin position="652"/>
        <end position="674"/>
    </location>
</feature>
<evidence type="ECO:0000259" key="13">
    <source>
        <dbReference type="PROSITE" id="PS52002"/>
    </source>
</evidence>
<dbReference type="Pfam" id="PF09532">
    <property type="entry name" value="FDF"/>
    <property type="match status" value="1"/>
</dbReference>
<feature type="domain" description="Sm" evidence="13">
    <location>
        <begin position="7"/>
        <end position="90"/>
    </location>
</feature>
<evidence type="ECO:0000256" key="7">
    <source>
        <dbReference type="PROSITE-ProRule" id="PRU00846"/>
    </source>
</evidence>
<dbReference type="SUPFAM" id="SSF50182">
    <property type="entry name" value="Sm-like ribonucleoproteins"/>
    <property type="match status" value="1"/>
</dbReference>
<feature type="region of interest" description="Disordered" evidence="9">
    <location>
        <begin position="323"/>
        <end position="446"/>
    </location>
</feature>
<dbReference type="Pfam" id="PF12701">
    <property type="entry name" value="LSM14"/>
    <property type="match status" value="1"/>
</dbReference>
<evidence type="ECO:0000313" key="15">
    <source>
        <dbReference type="Proteomes" id="UP000265515"/>
    </source>
</evidence>
<feature type="domain" description="FFD box profile" evidence="11">
    <location>
        <begin position="614"/>
        <end position="629"/>
    </location>
</feature>
<name>A0A388LKT5_CHABU</name>
<comment type="subcellular location">
    <subcellularLocation>
        <location evidence="1">Cytoplasm</location>
        <location evidence="1">P-body</location>
    </subcellularLocation>
</comment>
<dbReference type="GO" id="GO:0003729">
    <property type="term" value="F:mRNA binding"/>
    <property type="evidence" value="ECO:0007669"/>
    <property type="project" value="TreeGrafter"/>
</dbReference>
<dbReference type="GO" id="GO:0000932">
    <property type="term" value="C:P-body"/>
    <property type="evidence" value="ECO:0007669"/>
    <property type="project" value="UniProtKB-SubCell"/>
</dbReference>
<dbReference type="EMBL" id="BFEA01000423">
    <property type="protein sequence ID" value="GBG82946.1"/>
    <property type="molecule type" value="Genomic_DNA"/>
</dbReference>
<sequence>MADPGVGGGTTADSYIGSHISLTSKSEIRYEGILYTVDTENSNIALQNVRSFGTEGRKQDGPEIPPSDKVYDYIIFRGSDIKDLQVKSSPSQPPKDPAIISMPTRPQYPQSTTLSGAYGTAPGDGATGPTPYPVPPPAFTPMPPLYQPTAWGRPPQAPVNGGMMSTTLYWPNYNYNQPSLQPHPLPAQAQPQPQQTAQQPQLMPPAPNIGAAQPQPPSAPPASTASSVVSSLAVANVPPPSSLSTSSAIASSPAITTSMASLQPSVSIGMGAVPGGAVGGGGGTGVVSLMPAGGGMGGVAIGSNSVPNVVLRPSNDGATAVATPVAKTPRRIPAPVQPNSFQTVPGSSASTSTLSTPSSFSAASSSGTAAALASSPESTQVAKPMQRQGGSGAGPSGGLGKVGPVGSMMQQQPSKGEGKAAEMGKVGTGQHQPSAPAAPGHMPMHGHQGYGQVPQMPLLPLPMSQKQMPRHPYRGGGRGNSWQNGAAGLPVQGNGIVVVPNHYIGRRGGRARGGGGGGRGVQQQAQQFTEDFDFIAMNERFKKEEVWGELGANLRADDKDKSSDSNAEAAEGSGGSDGAAVASATGNGSSQTGNGTANATANGSARPPLELLKKSYDKDEFFDSISCDALDRESGSHNRPRFSEQRKIDTETFGPIPMRSGRGSGRGGRGSGRRGGFRSGYYGIAAHLHGMHNGGRLIFHHHGRGRAALVARPGNSN</sequence>
<feature type="region of interest" description="Disordered" evidence="9">
    <location>
        <begin position="556"/>
        <end position="606"/>
    </location>
</feature>
<dbReference type="CDD" id="cd01736">
    <property type="entry name" value="LSm14_N"/>
    <property type="match status" value="1"/>
</dbReference>
<dbReference type="InterPro" id="IPR019050">
    <property type="entry name" value="FDF_dom"/>
</dbReference>
<feature type="short sequence motif" description="TFG box" evidence="8">
    <location>
        <begin position="637"/>
        <end position="657"/>
    </location>
</feature>
<dbReference type="InterPro" id="IPR025762">
    <property type="entry name" value="DFDF"/>
</dbReference>
<dbReference type="PANTHER" id="PTHR13586:SF0">
    <property type="entry name" value="TRAILER HITCH, ISOFORM H"/>
    <property type="match status" value="1"/>
</dbReference>
<dbReference type="GO" id="GO:0033962">
    <property type="term" value="P:P-body assembly"/>
    <property type="evidence" value="ECO:0007669"/>
    <property type="project" value="TreeGrafter"/>
</dbReference>
<evidence type="ECO:0000259" key="11">
    <source>
        <dbReference type="PROSITE" id="PS51513"/>
    </source>
</evidence>
<feature type="compositionally biased region" description="Pro residues" evidence="9">
    <location>
        <begin position="130"/>
        <end position="146"/>
    </location>
</feature>
<keyword evidence="15" id="KW-1185">Reference proteome</keyword>
<dbReference type="OMA" id="GNLNSWG"/>
<proteinExistence type="inferred from homology"/>
<reference evidence="14 15" key="1">
    <citation type="journal article" date="2018" name="Cell">
        <title>The Chara Genome: Secondary Complexity and Implications for Plant Terrestrialization.</title>
        <authorList>
            <person name="Nishiyama T."/>
            <person name="Sakayama H."/>
            <person name="Vries J.D."/>
            <person name="Buschmann H."/>
            <person name="Saint-Marcoux D."/>
            <person name="Ullrich K.K."/>
            <person name="Haas F.B."/>
            <person name="Vanderstraeten L."/>
            <person name="Becker D."/>
            <person name="Lang D."/>
            <person name="Vosolsobe S."/>
            <person name="Rombauts S."/>
            <person name="Wilhelmsson P.K.I."/>
            <person name="Janitza P."/>
            <person name="Kern R."/>
            <person name="Heyl A."/>
            <person name="Rumpler F."/>
            <person name="Villalobos L.I.A.C."/>
            <person name="Clay J.M."/>
            <person name="Skokan R."/>
            <person name="Toyoda A."/>
            <person name="Suzuki Y."/>
            <person name="Kagoshima H."/>
            <person name="Schijlen E."/>
            <person name="Tajeshwar N."/>
            <person name="Catarino B."/>
            <person name="Hetherington A.J."/>
            <person name="Saltykova A."/>
            <person name="Bonnot C."/>
            <person name="Breuninger H."/>
            <person name="Symeonidi A."/>
            <person name="Radhakrishnan G.V."/>
            <person name="Van Nieuwerburgh F."/>
            <person name="Deforce D."/>
            <person name="Chang C."/>
            <person name="Karol K.G."/>
            <person name="Hedrich R."/>
            <person name="Ulvskov P."/>
            <person name="Glockner G."/>
            <person name="Delwiche C.F."/>
            <person name="Petrasek J."/>
            <person name="Van de Peer Y."/>
            <person name="Friml J."/>
            <person name="Beilby M."/>
            <person name="Dolan L."/>
            <person name="Kohara Y."/>
            <person name="Sugano S."/>
            <person name="Fujiyama A."/>
            <person name="Delaux P.-M."/>
            <person name="Quint M."/>
            <person name="TheiBen G."/>
            <person name="Hagemann M."/>
            <person name="Harholt J."/>
            <person name="Dunand C."/>
            <person name="Zachgo S."/>
            <person name="Langdale J."/>
            <person name="Maumus F."/>
            <person name="Straeten D.V.D."/>
            <person name="Gould S.B."/>
            <person name="Rensing S.A."/>
        </authorList>
    </citation>
    <scope>NUCLEOTIDE SEQUENCE [LARGE SCALE GENOMIC DNA]</scope>
    <source>
        <strain evidence="14 15">S276</strain>
    </source>
</reference>
<dbReference type="GO" id="GO:0034063">
    <property type="term" value="P:stress granule assembly"/>
    <property type="evidence" value="ECO:0007669"/>
    <property type="project" value="TreeGrafter"/>
</dbReference>
<organism evidence="14 15">
    <name type="scientific">Chara braunii</name>
    <name type="common">Braun's stonewort</name>
    <dbReference type="NCBI Taxonomy" id="69332"/>
    <lineage>
        <taxon>Eukaryota</taxon>
        <taxon>Viridiplantae</taxon>
        <taxon>Streptophyta</taxon>
        <taxon>Charophyceae</taxon>
        <taxon>Charales</taxon>
        <taxon>Characeae</taxon>
        <taxon>Chara</taxon>
    </lineage>
</organism>
<feature type="region of interest" description="Disordered" evidence="9">
    <location>
        <begin position="83"/>
        <end position="149"/>
    </location>
</feature>
<dbReference type="InterPro" id="IPR025609">
    <property type="entry name" value="Lsm14-like_N"/>
</dbReference>
<dbReference type="STRING" id="69332.A0A388LKT5"/>
<evidence type="ECO:0000256" key="6">
    <source>
        <dbReference type="ARBA" id="ARBA00059323"/>
    </source>
</evidence>
<evidence type="ECO:0000256" key="2">
    <source>
        <dbReference type="ARBA" id="ARBA00010415"/>
    </source>
</evidence>
<dbReference type="InterPro" id="IPR047575">
    <property type="entry name" value="Sm"/>
</dbReference>
<feature type="compositionally biased region" description="Gly residues" evidence="9">
    <location>
        <begin position="389"/>
        <end position="403"/>
    </location>
</feature>
<dbReference type="AlphaFoldDB" id="A0A388LKT5"/>
<dbReference type="PANTHER" id="PTHR13586">
    <property type="entry name" value="SCD6 PROTEIN-RELATED"/>
    <property type="match status" value="1"/>
</dbReference>
<feature type="compositionally biased region" description="Low complexity" evidence="9">
    <location>
        <begin position="578"/>
        <end position="603"/>
    </location>
</feature>
<dbReference type="PROSITE" id="PS51512">
    <property type="entry name" value="DFDF"/>
    <property type="match status" value="1"/>
</dbReference>
<accession>A0A388LKT5</accession>
<dbReference type="SMART" id="SM01271">
    <property type="entry name" value="LSM14"/>
    <property type="match status" value="1"/>
</dbReference>
<feature type="compositionally biased region" description="Low complexity" evidence="9">
    <location>
        <begin position="345"/>
        <end position="375"/>
    </location>
</feature>
<dbReference type="PROSITE" id="PS52002">
    <property type="entry name" value="SM"/>
    <property type="match status" value="1"/>
</dbReference>
<comment type="caution">
    <text evidence="14">The sequence shown here is derived from an EMBL/GenBank/DDBJ whole genome shotgun (WGS) entry which is preliminary data.</text>
</comment>
<feature type="compositionally biased region" description="Low complexity" evidence="9">
    <location>
        <begin position="116"/>
        <end position="129"/>
    </location>
</feature>
<keyword evidence="5" id="KW-0507">mRNA processing</keyword>
<evidence type="ECO:0000256" key="5">
    <source>
        <dbReference type="ARBA" id="ARBA00022664"/>
    </source>
</evidence>
<dbReference type="FunFam" id="2.30.30.100:FF:000033">
    <property type="entry name" value="Trailer hitch, isoform C"/>
    <property type="match status" value="1"/>
</dbReference>
<evidence type="ECO:0000256" key="3">
    <source>
        <dbReference type="ARBA" id="ARBA00022490"/>
    </source>
</evidence>
<protein>
    <recommendedName>
        <fullName evidence="16">DFDF domain-containing protein</fullName>
    </recommendedName>
</protein>
<feature type="domain" description="TFG box profile" evidence="12">
    <location>
        <begin position="637"/>
        <end position="657"/>
    </location>
</feature>
<feature type="domain" description="DFDF" evidence="10">
    <location>
        <begin position="520"/>
        <end position="556"/>
    </location>
</feature>
<evidence type="ECO:0000259" key="10">
    <source>
        <dbReference type="PROSITE" id="PS51512"/>
    </source>
</evidence>
<comment type="function">
    <text evidence="6">As a component of the decapping complex, involved in the degradation of mRNAs. Promotes P-body formation. Translational repressor.</text>
</comment>
<gene>
    <name evidence="14" type="ORF">CBR_g36473</name>
</gene>
<feature type="compositionally biased region" description="Low complexity" evidence="9">
    <location>
        <begin position="179"/>
        <end position="201"/>
    </location>
</feature>
<keyword evidence="4" id="KW-0678">Repressor</keyword>
<feature type="region of interest" description="Disordered" evidence="9">
    <location>
        <begin position="179"/>
        <end position="225"/>
    </location>
</feature>
<dbReference type="PROSITE" id="PS51513">
    <property type="entry name" value="FFD"/>
    <property type="match status" value="1"/>
</dbReference>
<evidence type="ECO:0000256" key="8">
    <source>
        <dbReference type="PROSITE-ProRule" id="PRU00869"/>
    </source>
</evidence>
<dbReference type="Gene3D" id="2.30.30.100">
    <property type="match status" value="1"/>
</dbReference>
<evidence type="ECO:0000313" key="14">
    <source>
        <dbReference type="EMBL" id="GBG82946.1"/>
    </source>
</evidence>
<comment type="similarity">
    <text evidence="2">Belongs to the LSM14 family.</text>
</comment>
<dbReference type="InterPro" id="IPR025761">
    <property type="entry name" value="FFD_box"/>
</dbReference>